<feature type="transmembrane region" description="Helical" evidence="3">
    <location>
        <begin position="296"/>
        <end position="320"/>
    </location>
</feature>
<dbReference type="RefSeq" id="WP_117441656.1">
    <property type="nucleotide sequence ID" value="NZ_JAJFEN010000001.1"/>
</dbReference>
<reference evidence="4 5" key="1">
    <citation type="submission" date="2018-08" db="EMBL/GenBank/DDBJ databases">
        <title>A genome reference for cultivated species of the human gut microbiota.</title>
        <authorList>
            <person name="Zou Y."/>
            <person name="Xue W."/>
            <person name="Luo G."/>
        </authorList>
    </citation>
    <scope>NUCLEOTIDE SEQUENCE [LARGE SCALE GENOMIC DNA]</scope>
    <source>
        <strain evidence="4 5">OF01-2LB</strain>
    </source>
</reference>
<dbReference type="AlphaFoldDB" id="A0A3E2W5M2"/>
<gene>
    <name evidence="4" type="ORF">DXA38_01450</name>
</gene>
<comment type="caution">
    <text evidence="4">The sequence shown here is derived from an EMBL/GenBank/DDBJ whole genome shotgun (WGS) entry which is preliminary data.</text>
</comment>
<evidence type="ECO:0000256" key="3">
    <source>
        <dbReference type="SAM" id="Phobius"/>
    </source>
</evidence>
<evidence type="ECO:0000256" key="2">
    <source>
        <dbReference type="SAM" id="MobiDB-lite"/>
    </source>
</evidence>
<protein>
    <submittedName>
        <fullName evidence="4">Uncharacterized protein</fullName>
    </submittedName>
</protein>
<sequence>MEKLSRVKKYAELRKSIETDNNIDKTLHTEENAALEQEETLKKFDSSIFKKVDIKEDEEYTPVREKKEQEPLEQPPVDDTFTNEYLDDFIKEVREYNIRKGTRESDNTQADILYQLNAANRVKRSHYIQEIQEEPQPEETKKTILSRDDIALQVQNLLKEEEAPSFDSDMRFAKEPKETPADHAQAEDVVYEEPVVEEAPVVESFQPQPAAEEAVEEYISQPEQKPQRPAKKIIQPIMMEDAVEDEEEASVKKDAPQQAVLHKKLLEETQQLRVQMDEYEDELTDLSDGVEKTNKLLNFVLCFLILVLLVIIGFIAYSLWKAGGI</sequence>
<keyword evidence="3" id="KW-0812">Transmembrane</keyword>
<feature type="compositionally biased region" description="Basic and acidic residues" evidence="2">
    <location>
        <begin position="61"/>
        <end position="70"/>
    </location>
</feature>
<feature type="region of interest" description="Disordered" evidence="2">
    <location>
        <begin position="59"/>
        <end position="81"/>
    </location>
</feature>
<dbReference type="EMBL" id="QVEV01000001">
    <property type="protein sequence ID" value="RGC19183.1"/>
    <property type="molecule type" value="Genomic_DNA"/>
</dbReference>
<evidence type="ECO:0000256" key="1">
    <source>
        <dbReference type="SAM" id="Coils"/>
    </source>
</evidence>
<name>A0A3E2W5M2_CLOIN</name>
<keyword evidence="3" id="KW-1133">Transmembrane helix</keyword>
<keyword evidence="1" id="KW-0175">Coiled coil</keyword>
<keyword evidence="3" id="KW-0472">Membrane</keyword>
<organism evidence="4 5">
    <name type="scientific">Clostridium innocuum</name>
    <dbReference type="NCBI Taxonomy" id="1522"/>
    <lineage>
        <taxon>Bacteria</taxon>
        <taxon>Bacillati</taxon>
        <taxon>Bacillota</taxon>
        <taxon>Clostridia</taxon>
        <taxon>Eubacteriales</taxon>
        <taxon>Clostridiaceae</taxon>
        <taxon>Clostridium</taxon>
    </lineage>
</organism>
<dbReference type="Proteomes" id="UP000260025">
    <property type="component" value="Unassembled WGS sequence"/>
</dbReference>
<dbReference type="OrthoDB" id="1653578at2"/>
<accession>A0A3E2W5M2</accession>
<evidence type="ECO:0000313" key="4">
    <source>
        <dbReference type="EMBL" id="RGC19183.1"/>
    </source>
</evidence>
<evidence type="ECO:0000313" key="5">
    <source>
        <dbReference type="Proteomes" id="UP000260025"/>
    </source>
</evidence>
<feature type="coiled-coil region" evidence="1">
    <location>
        <begin position="262"/>
        <end position="296"/>
    </location>
</feature>
<proteinExistence type="predicted"/>